<evidence type="ECO:0000313" key="1">
    <source>
        <dbReference type="EMBL" id="MFC4005932.1"/>
    </source>
</evidence>
<evidence type="ECO:0000313" key="2">
    <source>
        <dbReference type="Proteomes" id="UP001595851"/>
    </source>
</evidence>
<dbReference type="RefSeq" id="WP_379526098.1">
    <property type="nucleotide sequence ID" value="NZ_JBHSBI010000001.1"/>
</dbReference>
<dbReference type="SUPFAM" id="SSF52540">
    <property type="entry name" value="P-loop containing nucleoside triphosphate hydrolases"/>
    <property type="match status" value="1"/>
</dbReference>
<evidence type="ECO:0008006" key="3">
    <source>
        <dbReference type="Google" id="ProtNLM"/>
    </source>
</evidence>
<dbReference type="InterPro" id="IPR027417">
    <property type="entry name" value="P-loop_NTPase"/>
</dbReference>
<gene>
    <name evidence="1" type="ORF">ACFOY2_01770</name>
</gene>
<proteinExistence type="predicted"/>
<keyword evidence="2" id="KW-1185">Reference proteome</keyword>
<sequence length="208" mass="23839">MSREQLQHVFWIGGGSGAGKSTIARRVAARHGLRLYATDDVMSDHAKRSAPEDSPFLSEFAAMDMDERWVNRSPETMLETFHWFRGEGFDLIVEDLMRLPREPGVIVEGFRLLPHLVKPFLAEPGQAVWLLPTPGFRRAAFESRGSLWEIARKTSDPERALRNLLERDRMFTERLYGEVKRLGLRIIEVEPTMTEDDLAKRVTEAFGL</sequence>
<protein>
    <recommendedName>
        <fullName evidence="3">AAA family ATPase</fullName>
    </recommendedName>
</protein>
<reference evidence="2" key="1">
    <citation type="journal article" date="2019" name="Int. J. Syst. Evol. Microbiol.">
        <title>The Global Catalogue of Microorganisms (GCM) 10K type strain sequencing project: providing services to taxonomists for standard genome sequencing and annotation.</title>
        <authorList>
            <consortium name="The Broad Institute Genomics Platform"/>
            <consortium name="The Broad Institute Genome Sequencing Center for Infectious Disease"/>
            <person name="Wu L."/>
            <person name="Ma J."/>
        </authorList>
    </citation>
    <scope>NUCLEOTIDE SEQUENCE [LARGE SCALE GENOMIC DNA]</scope>
    <source>
        <strain evidence="2">TBRC 1276</strain>
    </source>
</reference>
<dbReference type="Proteomes" id="UP001595851">
    <property type="component" value="Unassembled WGS sequence"/>
</dbReference>
<dbReference type="Gene3D" id="3.40.50.300">
    <property type="entry name" value="P-loop containing nucleotide triphosphate hydrolases"/>
    <property type="match status" value="1"/>
</dbReference>
<organism evidence="1 2">
    <name type="scientific">Nonomuraea purpurea</name>
    <dbReference type="NCBI Taxonomy" id="1849276"/>
    <lineage>
        <taxon>Bacteria</taxon>
        <taxon>Bacillati</taxon>
        <taxon>Actinomycetota</taxon>
        <taxon>Actinomycetes</taxon>
        <taxon>Streptosporangiales</taxon>
        <taxon>Streptosporangiaceae</taxon>
        <taxon>Nonomuraea</taxon>
    </lineage>
</organism>
<name>A0ABV8FZX5_9ACTN</name>
<accession>A0ABV8FZX5</accession>
<dbReference type="EMBL" id="JBHSBI010000001">
    <property type="protein sequence ID" value="MFC4005932.1"/>
    <property type="molecule type" value="Genomic_DNA"/>
</dbReference>
<comment type="caution">
    <text evidence="1">The sequence shown here is derived from an EMBL/GenBank/DDBJ whole genome shotgun (WGS) entry which is preliminary data.</text>
</comment>